<name>A0ACC2LE60_PERAE</name>
<proteinExistence type="predicted"/>
<evidence type="ECO:0000313" key="1">
    <source>
        <dbReference type="EMBL" id="KAJ8631736.1"/>
    </source>
</evidence>
<reference evidence="1 2" key="1">
    <citation type="journal article" date="2022" name="Hortic Res">
        <title>A haplotype resolved chromosomal level avocado genome allows analysis of novel avocado genes.</title>
        <authorList>
            <person name="Nath O."/>
            <person name="Fletcher S.J."/>
            <person name="Hayward A."/>
            <person name="Shaw L.M."/>
            <person name="Masouleh A.K."/>
            <person name="Furtado A."/>
            <person name="Henry R.J."/>
            <person name="Mitter N."/>
        </authorList>
    </citation>
    <scope>NUCLEOTIDE SEQUENCE [LARGE SCALE GENOMIC DNA]</scope>
    <source>
        <strain evidence="2">cv. Hass</strain>
    </source>
</reference>
<dbReference type="Proteomes" id="UP001234297">
    <property type="component" value="Chromosome 7"/>
</dbReference>
<dbReference type="EMBL" id="CM056815">
    <property type="protein sequence ID" value="KAJ8631736.1"/>
    <property type="molecule type" value="Genomic_DNA"/>
</dbReference>
<comment type="caution">
    <text evidence="1">The sequence shown here is derived from an EMBL/GenBank/DDBJ whole genome shotgun (WGS) entry which is preliminary data.</text>
</comment>
<gene>
    <name evidence="1" type="ORF">MRB53_025059</name>
</gene>
<evidence type="ECO:0000313" key="2">
    <source>
        <dbReference type="Proteomes" id="UP001234297"/>
    </source>
</evidence>
<accession>A0ACC2LE60</accession>
<sequence>MKFEDFLMQRSEDHQKRLELEAEVAKLQEELEEEEKLNRVLQCSLHGPHLLRSCLSSMLPLEVQVLLAEITTVEEEIVCLERKIEELKLHLYQEKQQVRVWKLQQQQGHFLCGLGSRREFGRIEQSPRPLAKFEFRNRRRIRERRASLGSVSEYTFTSSTRRGSERLRQSHEENQHQSLVNEQVNMGKPNRISEELIKCLIGIFLKLNYRQSLLESESSAMVPKLTLSCRRSKGFMPKTSFNCKTPLSSAQNNKSMLDPYGVLPDLHGAVRDVGPYKYFIHLTRSSLDMTHISHCHPAIEKLRFLMHKLCSVDLSLLTYKQKLAFWINTYNVCIMHAFLQHGLPCTPDKLLALMNKAVLNVGGIVLNALAIEHFILRHPCDLRNGALDEKEALLRRAYGLGYPEPNVTFALCRGSWTSPALRVYTAEDVVSQLEKAKVEFLEASIGVSCKKKIIVPKLLHWHMRDFADDVESLVEWIYSQLPRSGSLKQLIMECLNGDSKLPIAKMVEIQPYESEFRYLLPLE</sequence>
<protein>
    <submittedName>
        <fullName evidence="1">Uncharacterized protein</fullName>
    </submittedName>
</protein>
<keyword evidence="2" id="KW-1185">Reference proteome</keyword>
<organism evidence="1 2">
    <name type="scientific">Persea americana</name>
    <name type="common">Avocado</name>
    <dbReference type="NCBI Taxonomy" id="3435"/>
    <lineage>
        <taxon>Eukaryota</taxon>
        <taxon>Viridiplantae</taxon>
        <taxon>Streptophyta</taxon>
        <taxon>Embryophyta</taxon>
        <taxon>Tracheophyta</taxon>
        <taxon>Spermatophyta</taxon>
        <taxon>Magnoliopsida</taxon>
        <taxon>Magnoliidae</taxon>
        <taxon>Laurales</taxon>
        <taxon>Lauraceae</taxon>
        <taxon>Persea</taxon>
    </lineage>
</organism>